<name>D5BLA2_ZUNPS</name>
<gene>
    <name evidence="1" type="ordered locus">ZPR_3720</name>
</gene>
<organism evidence="1 2">
    <name type="scientific">Zunongwangia profunda (strain DSM 18752 / CCTCC AB 206139 / SM-A87)</name>
    <name type="common">Wangia profunda</name>
    <dbReference type="NCBI Taxonomy" id="655815"/>
    <lineage>
        <taxon>Bacteria</taxon>
        <taxon>Pseudomonadati</taxon>
        <taxon>Bacteroidota</taxon>
        <taxon>Flavobacteriia</taxon>
        <taxon>Flavobacteriales</taxon>
        <taxon>Flavobacteriaceae</taxon>
        <taxon>Zunongwangia</taxon>
    </lineage>
</organism>
<dbReference type="AlphaFoldDB" id="D5BLA2"/>
<evidence type="ECO:0000313" key="2">
    <source>
        <dbReference type="Proteomes" id="UP000001654"/>
    </source>
</evidence>
<dbReference type="HOGENOM" id="CLU_3376883_0_0_10"/>
<dbReference type="Proteomes" id="UP000001654">
    <property type="component" value="Chromosome"/>
</dbReference>
<keyword evidence="2" id="KW-1185">Reference proteome</keyword>
<dbReference type="EMBL" id="CP001650">
    <property type="protein sequence ID" value="ADF54028.1"/>
    <property type="molecule type" value="Genomic_DNA"/>
</dbReference>
<protein>
    <submittedName>
        <fullName evidence="1">Uncharacterized protein</fullName>
    </submittedName>
</protein>
<dbReference type="KEGG" id="zpr:ZPR_3720"/>
<evidence type="ECO:0000313" key="1">
    <source>
        <dbReference type="EMBL" id="ADF54028.1"/>
    </source>
</evidence>
<accession>D5BLA2</accession>
<sequence length="34" mass="4157">MNKNEASIYRLASRFLYFSGSKIFMVWQQKKKQK</sequence>
<reference evidence="1 2" key="1">
    <citation type="journal article" date="2010" name="BMC Genomics">
        <title>The complete genome of Zunongwangia profunda SM-A87 reveals its adaptation to the deep-sea environment and ecological role in sedimentary organic nitrogen degradation.</title>
        <authorList>
            <person name="Qin Q.L."/>
            <person name="Zhang X.Y."/>
            <person name="Wang X.M."/>
            <person name="Liu G.M."/>
            <person name="Chen X.L."/>
            <person name="Xie B.B."/>
            <person name="Dang H.Y."/>
            <person name="Zhou B.C."/>
            <person name="Yu J."/>
            <person name="Zhang Y.Z."/>
        </authorList>
    </citation>
    <scope>NUCLEOTIDE SEQUENCE [LARGE SCALE GENOMIC DNA]</scope>
    <source>
        <strain evidence="2">DSM 18752 / CCTCC AB 206139 / SM-A87</strain>
    </source>
</reference>
<proteinExistence type="predicted"/>